<name>B6IMR0_RHOCS</name>
<reference evidence="2 3" key="1">
    <citation type="journal article" date="2010" name="BMC Genomics">
        <title>Metabolic flexibility revealed in the genome of the cyst-forming alpha-1 proteobacterium Rhodospirillum centenum.</title>
        <authorList>
            <person name="Lu Y.K."/>
            <person name="Marden J."/>
            <person name="Han M."/>
            <person name="Swingley W.D."/>
            <person name="Mastrian S.D."/>
            <person name="Chowdhury S.R."/>
            <person name="Hao J."/>
            <person name="Helmy T."/>
            <person name="Kim S."/>
            <person name="Kurdoglu A.A."/>
            <person name="Matthies H.J."/>
            <person name="Rollo D."/>
            <person name="Stothard P."/>
            <person name="Blankenship R.E."/>
            <person name="Bauer C.E."/>
            <person name="Touchman J.W."/>
        </authorList>
    </citation>
    <scope>NUCLEOTIDE SEQUENCE [LARGE SCALE GENOMIC DNA]</scope>
    <source>
        <strain evidence="3">ATCC 51521 / SW</strain>
    </source>
</reference>
<evidence type="ECO:0000313" key="3">
    <source>
        <dbReference type="Proteomes" id="UP000001591"/>
    </source>
</evidence>
<dbReference type="Pfam" id="PF03091">
    <property type="entry name" value="CutA1"/>
    <property type="match status" value="1"/>
</dbReference>
<dbReference type="InterPro" id="IPR004323">
    <property type="entry name" value="Ion_tolerance_CutA"/>
</dbReference>
<dbReference type="GO" id="GO:0010038">
    <property type="term" value="P:response to metal ion"/>
    <property type="evidence" value="ECO:0007669"/>
    <property type="project" value="InterPro"/>
</dbReference>
<accession>B6IMR0</accession>
<evidence type="ECO:0000256" key="1">
    <source>
        <dbReference type="ARBA" id="ARBA00010169"/>
    </source>
</evidence>
<dbReference type="InterPro" id="IPR015867">
    <property type="entry name" value="N-reg_PII/ATP_PRibTrfase_C"/>
</dbReference>
<dbReference type="EMBL" id="CP000613">
    <property type="protein sequence ID" value="ACI98726.1"/>
    <property type="molecule type" value="Genomic_DNA"/>
</dbReference>
<dbReference type="InterPro" id="IPR011322">
    <property type="entry name" value="N-reg_PII-like_a/b"/>
</dbReference>
<dbReference type="RefSeq" id="WP_012566513.1">
    <property type="nucleotide sequence ID" value="NC_011420.2"/>
</dbReference>
<protein>
    <submittedName>
        <fullName evidence="2">Divalent cation tolerance protein, putative</fullName>
    </submittedName>
</protein>
<proteinExistence type="inferred from homology"/>
<dbReference type="PANTHER" id="PTHR23419:SF8">
    <property type="entry name" value="FI09726P"/>
    <property type="match status" value="1"/>
</dbReference>
<dbReference type="KEGG" id="rce:RC1_1321"/>
<dbReference type="AlphaFoldDB" id="B6IMR0"/>
<dbReference type="HOGENOM" id="CLU_098807_3_1_5"/>
<dbReference type="OrthoDB" id="37622at2"/>
<comment type="similarity">
    <text evidence="1">Belongs to the CutA family.</text>
</comment>
<organism evidence="2 3">
    <name type="scientific">Rhodospirillum centenum (strain ATCC 51521 / SW)</name>
    <dbReference type="NCBI Taxonomy" id="414684"/>
    <lineage>
        <taxon>Bacteria</taxon>
        <taxon>Pseudomonadati</taxon>
        <taxon>Pseudomonadota</taxon>
        <taxon>Alphaproteobacteria</taxon>
        <taxon>Rhodospirillales</taxon>
        <taxon>Rhodospirillaceae</taxon>
        <taxon>Rhodospirillum</taxon>
    </lineage>
</organism>
<dbReference type="STRING" id="414684.RC1_1321"/>
<dbReference type="Proteomes" id="UP000001591">
    <property type="component" value="Chromosome"/>
</dbReference>
<dbReference type="PANTHER" id="PTHR23419">
    <property type="entry name" value="DIVALENT CATION TOLERANCE CUTA-RELATED"/>
    <property type="match status" value="1"/>
</dbReference>
<keyword evidence="3" id="KW-1185">Reference proteome</keyword>
<sequence length="116" mass="12660">MESHDGAVVFVYMTAGSPEEADRLGRTLVEERLAACVNILSGMRAVYRWQGAVETAAEVVLIAKTRADRFEALAARVRTLHSYATPCIVELPLGRGDAPYLDWLVRESAPEGEATP</sequence>
<dbReference type="SUPFAM" id="SSF54913">
    <property type="entry name" value="GlnB-like"/>
    <property type="match status" value="1"/>
</dbReference>
<gene>
    <name evidence="2" type="primary">cutA</name>
    <name evidence="2" type="ordered locus">RC1_1321</name>
</gene>
<dbReference type="GO" id="GO:0005507">
    <property type="term" value="F:copper ion binding"/>
    <property type="evidence" value="ECO:0007669"/>
    <property type="project" value="TreeGrafter"/>
</dbReference>
<evidence type="ECO:0000313" key="2">
    <source>
        <dbReference type="EMBL" id="ACI98726.1"/>
    </source>
</evidence>
<dbReference type="Gene3D" id="3.30.70.120">
    <property type="match status" value="1"/>
</dbReference>
<dbReference type="eggNOG" id="COG1324">
    <property type="taxonomic scope" value="Bacteria"/>
</dbReference>